<evidence type="ECO:0000259" key="6">
    <source>
        <dbReference type="Pfam" id="PF06271"/>
    </source>
</evidence>
<evidence type="ECO:0000256" key="5">
    <source>
        <dbReference type="SAM" id="Phobius"/>
    </source>
</evidence>
<reference evidence="7 8" key="1">
    <citation type="submission" date="2019-08" db="EMBL/GenBank/DDBJ databases">
        <title>Genome of Aequorivita lipolytica Y10-2 (type strain).</title>
        <authorList>
            <person name="Bowman J.P."/>
        </authorList>
    </citation>
    <scope>NUCLEOTIDE SEQUENCE [LARGE SCALE GENOMIC DNA]</scope>
    <source>
        <strain evidence="7 8">Y10-2</strain>
    </source>
</reference>
<dbReference type="OrthoDB" id="9814143at2"/>
<feature type="domain" description="RDD" evidence="6">
    <location>
        <begin position="5"/>
        <end position="121"/>
    </location>
</feature>
<dbReference type="Pfam" id="PF06271">
    <property type="entry name" value="RDD"/>
    <property type="match status" value="1"/>
</dbReference>
<comment type="subcellular location">
    <subcellularLocation>
        <location evidence="1">Membrane</location>
        <topology evidence="1">Multi-pass membrane protein</topology>
    </subcellularLocation>
</comment>
<comment type="caution">
    <text evidence="7">The sequence shown here is derived from an EMBL/GenBank/DDBJ whole genome shotgun (WGS) entry which is preliminary data.</text>
</comment>
<feature type="transmembrane region" description="Helical" evidence="5">
    <location>
        <begin position="45"/>
        <end position="66"/>
    </location>
</feature>
<feature type="transmembrane region" description="Helical" evidence="5">
    <location>
        <begin position="7"/>
        <end position="25"/>
    </location>
</feature>
<protein>
    <submittedName>
        <fullName evidence="7">RDD family protein</fullName>
    </submittedName>
</protein>
<dbReference type="InterPro" id="IPR010432">
    <property type="entry name" value="RDD"/>
</dbReference>
<sequence length="134" mass="15667">MNIKTKRIFALIIDLIVIGFIYSFGTNFINLNVELGSKEIFNLNILYGYSFLIVVYWIYFFLFDVFNKGITFGKMLTKIRVISNVEKNSNYNKFLRTFLKVLSLMIFPIAGFLFVLNGFTIHDKAINTETIIYQ</sequence>
<accession>A0A5C6YNV0</accession>
<name>A0A5C6YNV0_9FLAO</name>
<evidence type="ECO:0000256" key="1">
    <source>
        <dbReference type="ARBA" id="ARBA00004141"/>
    </source>
</evidence>
<dbReference type="EMBL" id="VORU01000007">
    <property type="protein sequence ID" value="TXD69023.1"/>
    <property type="molecule type" value="Genomic_DNA"/>
</dbReference>
<dbReference type="GO" id="GO:0016020">
    <property type="term" value="C:membrane"/>
    <property type="evidence" value="ECO:0007669"/>
    <property type="project" value="UniProtKB-SubCell"/>
</dbReference>
<evidence type="ECO:0000256" key="2">
    <source>
        <dbReference type="ARBA" id="ARBA00022692"/>
    </source>
</evidence>
<dbReference type="AlphaFoldDB" id="A0A5C6YNV0"/>
<evidence type="ECO:0000256" key="4">
    <source>
        <dbReference type="ARBA" id="ARBA00023136"/>
    </source>
</evidence>
<keyword evidence="3 5" id="KW-1133">Transmembrane helix</keyword>
<feature type="transmembrane region" description="Helical" evidence="5">
    <location>
        <begin position="97"/>
        <end position="116"/>
    </location>
</feature>
<evidence type="ECO:0000313" key="7">
    <source>
        <dbReference type="EMBL" id="TXD69023.1"/>
    </source>
</evidence>
<keyword evidence="2 5" id="KW-0812">Transmembrane</keyword>
<dbReference type="RefSeq" id="WP_111816329.1">
    <property type="nucleotide sequence ID" value="NZ_CBCRZQ010000008.1"/>
</dbReference>
<evidence type="ECO:0000313" key="8">
    <source>
        <dbReference type="Proteomes" id="UP000321945"/>
    </source>
</evidence>
<organism evidence="7 8">
    <name type="scientific">Aequorivita lipolytica</name>
    <dbReference type="NCBI Taxonomy" id="153267"/>
    <lineage>
        <taxon>Bacteria</taxon>
        <taxon>Pseudomonadati</taxon>
        <taxon>Bacteroidota</taxon>
        <taxon>Flavobacteriia</taxon>
        <taxon>Flavobacteriales</taxon>
        <taxon>Flavobacteriaceae</taxon>
        <taxon>Aequorivita</taxon>
    </lineage>
</organism>
<evidence type="ECO:0000256" key="3">
    <source>
        <dbReference type="ARBA" id="ARBA00022989"/>
    </source>
</evidence>
<keyword evidence="4 5" id="KW-0472">Membrane</keyword>
<keyword evidence="8" id="KW-1185">Reference proteome</keyword>
<dbReference type="Proteomes" id="UP000321945">
    <property type="component" value="Unassembled WGS sequence"/>
</dbReference>
<gene>
    <name evidence="7" type="ORF">ESV24_09760</name>
</gene>
<proteinExistence type="predicted"/>